<dbReference type="HOGENOM" id="CLU_436863_0_0_1"/>
<feature type="compositionally biased region" description="Polar residues" evidence="1">
    <location>
        <begin position="511"/>
        <end position="527"/>
    </location>
</feature>
<evidence type="ECO:0000313" key="3">
    <source>
        <dbReference type="Proteomes" id="UP000007148"/>
    </source>
</evidence>
<feature type="compositionally biased region" description="Polar residues" evidence="1">
    <location>
        <begin position="1"/>
        <end position="10"/>
    </location>
</feature>
<dbReference type="EMBL" id="CAFZ01000556">
    <property type="protein sequence ID" value="CCA75930.1"/>
    <property type="molecule type" value="Genomic_DNA"/>
</dbReference>
<evidence type="ECO:0000313" key="2">
    <source>
        <dbReference type="EMBL" id="CCA75930.1"/>
    </source>
</evidence>
<feature type="compositionally biased region" description="Basic and acidic residues" evidence="1">
    <location>
        <begin position="612"/>
        <end position="626"/>
    </location>
</feature>
<protein>
    <submittedName>
        <fullName evidence="2">Uncharacterized protein</fullName>
    </submittedName>
</protein>
<comment type="caution">
    <text evidence="2">The sequence shown here is derived from an EMBL/GenBank/DDBJ whole genome shotgun (WGS) entry which is preliminary data.</text>
</comment>
<sequence>MDHPWGNTTLFGHDPSERSQDSESDEQSKSGAVPTPYQEIAKSLDPIASKHDNHEAYRAQQEAQTDRALALPSDTIIDKLEGQNKMYQKERENLRNLGHSFLLALSEALDQKGISMEEIFQTAENKGKERKEKRSFNLASAKATTICYLLWVPNVTGGDLKAAMDDIPSGYMPKDIYQNFADAKKRDSYLLRGFAYYLRNLDITPEGFEFEESDLDEIIQEANNAQTETLVKVRKYLDKILEGHGDIPGELNNVKDHNPTKKDTQFHALLQTKEGTDPMRSMRCPLIQLSKSERTNKLLYDGLFQTQAVIRTIRLIIFGPSHIEKANLRSTNSLTYAVQWGLGNKSLPAGLIVAAATILHGAMVRMHEGGENKNKSKTSGFLEPYLNGRKFIDDGAPEIKDQFLRSMTKQVCGKEILVFPETRRQPRRSTSRSTLHSRTQSRSRVRASKSVDSRSRNATNDGESDDSYSESVHDNGNILPDTFVGEVPHGTLGLDKEGNRSSIEYSEPVRFQSSPYPTSIETGINNHKQGETRGSLVQMRSPMKTIKPGSRSLPSRESDAQATQFGSSASVQKPHTTTHATNLTSLSMEANTPQRKKGKRKRNSSQNQPKQIDPRQPKRKKPLSER</sequence>
<feature type="compositionally biased region" description="Basic residues" evidence="1">
    <location>
        <begin position="594"/>
        <end position="603"/>
    </location>
</feature>
<feature type="compositionally biased region" description="Polar residues" evidence="1">
    <location>
        <begin position="560"/>
        <end position="593"/>
    </location>
</feature>
<organism evidence="2 3">
    <name type="scientific">Serendipita indica (strain DSM 11827)</name>
    <name type="common">Root endophyte fungus</name>
    <name type="synonym">Piriformospora indica</name>
    <dbReference type="NCBI Taxonomy" id="1109443"/>
    <lineage>
        <taxon>Eukaryota</taxon>
        <taxon>Fungi</taxon>
        <taxon>Dikarya</taxon>
        <taxon>Basidiomycota</taxon>
        <taxon>Agaricomycotina</taxon>
        <taxon>Agaricomycetes</taxon>
        <taxon>Sebacinales</taxon>
        <taxon>Serendipitaceae</taxon>
        <taxon>Serendipita</taxon>
    </lineage>
</organism>
<reference evidence="2 3" key="1">
    <citation type="journal article" date="2011" name="PLoS Pathog.">
        <title>Endophytic Life Strategies Decoded by Genome and Transcriptome Analyses of the Mutualistic Root Symbiont Piriformospora indica.</title>
        <authorList>
            <person name="Zuccaro A."/>
            <person name="Lahrmann U."/>
            <person name="Guldener U."/>
            <person name="Langen G."/>
            <person name="Pfiffi S."/>
            <person name="Biedenkopf D."/>
            <person name="Wong P."/>
            <person name="Samans B."/>
            <person name="Grimm C."/>
            <person name="Basiewicz M."/>
            <person name="Murat C."/>
            <person name="Martin F."/>
            <person name="Kogel K.H."/>
        </authorList>
    </citation>
    <scope>NUCLEOTIDE SEQUENCE [LARGE SCALE GENOMIC DNA]</scope>
    <source>
        <strain evidence="2 3">DSM 11827</strain>
    </source>
</reference>
<dbReference type="InParanoid" id="G4TX87"/>
<accession>G4TX87</accession>
<feature type="region of interest" description="Disordered" evidence="1">
    <location>
        <begin position="1"/>
        <end position="46"/>
    </location>
</feature>
<name>G4TX87_SERID</name>
<evidence type="ECO:0000256" key="1">
    <source>
        <dbReference type="SAM" id="MobiDB-lite"/>
    </source>
</evidence>
<dbReference type="Proteomes" id="UP000007148">
    <property type="component" value="Unassembled WGS sequence"/>
</dbReference>
<keyword evidence="3" id="KW-1185">Reference proteome</keyword>
<gene>
    <name evidence="2" type="ORF">PIIN_09926</name>
</gene>
<dbReference type="AlphaFoldDB" id="G4TX87"/>
<feature type="region of interest" description="Disordered" evidence="1">
    <location>
        <begin position="418"/>
        <end position="626"/>
    </location>
</feature>
<proteinExistence type="predicted"/>